<protein>
    <submittedName>
        <fullName evidence="1">Outer membrane beta-barrel protein</fullName>
    </submittedName>
</protein>
<dbReference type="Proteomes" id="UP000501600">
    <property type="component" value="Chromosome"/>
</dbReference>
<dbReference type="KEGG" id="phao:HF685_10730"/>
<evidence type="ECO:0000313" key="1">
    <source>
        <dbReference type="EMBL" id="QJB69693.1"/>
    </source>
</evidence>
<dbReference type="AlphaFoldDB" id="A0A6H2DNY5"/>
<proteinExistence type="predicted"/>
<organism evidence="1 2">
    <name type="scientific">Parasphingorhabdus halotolerans</name>
    <dbReference type="NCBI Taxonomy" id="2725558"/>
    <lineage>
        <taxon>Bacteria</taxon>
        <taxon>Pseudomonadati</taxon>
        <taxon>Pseudomonadota</taxon>
        <taxon>Alphaproteobacteria</taxon>
        <taxon>Sphingomonadales</taxon>
        <taxon>Sphingomonadaceae</taxon>
        <taxon>Parasphingorhabdus</taxon>
    </lineage>
</organism>
<dbReference type="RefSeq" id="WP_168819899.1">
    <property type="nucleotide sequence ID" value="NZ_CP051217.1"/>
</dbReference>
<dbReference type="Pfam" id="PF10082">
    <property type="entry name" value="BBP2_2"/>
    <property type="match status" value="1"/>
</dbReference>
<evidence type="ECO:0000313" key="2">
    <source>
        <dbReference type="Proteomes" id="UP000501600"/>
    </source>
</evidence>
<name>A0A6H2DNY5_9SPHN</name>
<reference evidence="1 2" key="1">
    <citation type="submission" date="2020-04" db="EMBL/GenBank/DDBJ databases">
        <title>Genome sequence for Sphingorhabdus sp. strain M1.</title>
        <authorList>
            <person name="Park S.-J."/>
        </authorList>
    </citation>
    <scope>NUCLEOTIDE SEQUENCE [LARGE SCALE GENOMIC DNA]</scope>
    <source>
        <strain evidence="1 2">JK6</strain>
    </source>
</reference>
<sequence>MTTTQPVRAQLIFDADNIRAADDPFRDDRMIDMQVRQQNRFVPSGLRIGATTIYPELTLLQEYDDNLFGSSEGNAQDMRLAFQPRIAIVGNNPSNQFRLTGQFTFNRHLRFTQENTDAFSGNLETRTVTSRGYSVEFISAYGRYAEDRADRFATVTNAQPVIFTRFQARANIRKTAGRLLAIVSMEALDYDYRDGRLRSDRSVILPESQRSRQEYRPSVETEYAFSPDTAIFTSFRYNRQVYKAPAGNLSIQRDTSGFELGAGVRFKLTPVIEFTAATGYLEQYYAAPLLAAKGISTEAEIKWLPTLLTSVEASFSRKIEDGGSLAFGSRFVNETEVSIDHELRRHLILNFLGRQENYKLAQADRHISRLFLETGAVWRLSPLIAIHGRYQFLDQSAGKRFKDQSFHQSRFTFSLKITA</sequence>
<gene>
    <name evidence="1" type="ORF">HF685_10730</name>
</gene>
<dbReference type="InterPro" id="IPR018759">
    <property type="entry name" value="BBP2_2"/>
</dbReference>
<keyword evidence="2" id="KW-1185">Reference proteome</keyword>
<dbReference type="EMBL" id="CP051217">
    <property type="protein sequence ID" value="QJB69693.1"/>
    <property type="molecule type" value="Genomic_DNA"/>
</dbReference>
<accession>A0A6H2DNY5</accession>